<dbReference type="PANTHER" id="PTHR33776:SF4">
    <property type="entry name" value="ENDONUCLEASE_EXONUCLEASE_PHOSPHATASE DOMAIN-CONTAINING PROTEIN"/>
    <property type="match status" value="1"/>
</dbReference>
<dbReference type="EnsemblMetazoa" id="CapteT200020">
    <property type="protein sequence ID" value="CapteP200020"/>
    <property type="gene ID" value="CapteG200020"/>
</dbReference>
<keyword evidence="3" id="KW-1185">Reference proteome</keyword>
<proteinExistence type="predicted"/>
<dbReference type="OrthoDB" id="419189at2759"/>
<protein>
    <recommendedName>
        <fullName evidence="4">Endonuclease/exonuclease/phosphatase domain-containing protein</fullName>
    </recommendedName>
</protein>
<dbReference type="Proteomes" id="UP000014760">
    <property type="component" value="Unassembled WGS sequence"/>
</dbReference>
<reference evidence="3" key="1">
    <citation type="submission" date="2012-12" db="EMBL/GenBank/DDBJ databases">
        <authorList>
            <person name="Hellsten U."/>
            <person name="Grimwood J."/>
            <person name="Chapman J.A."/>
            <person name="Shapiro H."/>
            <person name="Aerts A."/>
            <person name="Otillar R.P."/>
            <person name="Terry A.Y."/>
            <person name="Boore J.L."/>
            <person name="Simakov O."/>
            <person name="Marletaz F."/>
            <person name="Cho S.-J."/>
            <person name="Edsinger-Gonzales E."/>
            <person name="Havlak P."/>
            <person name="Kuo D.-H."/>
            <person name="Larsson T."/>
            <person name="Lv J."/>
            <person name="Arendt D."/>
            <person name="Savage R."/>
            <person name="Osoegawa K."/>
            <person name="de Jong P."/>
            <person name="Lindberg D.R."/>
            <person name="Seaver E.C."/>
            <person name="Weisblat D.A."/>
            <person name="Putnam N.H."/>
            <person name="Grigoriev I.V."/>
            <person name="Rokhsar D.S."/>
        </authorList>
    </citation>
    <scope>NUCLEOTIDE SEQUENCE</scope>
    <source>
        <strain evidence="3">I ESC-2004</strain>
    </source>
</reference>
<dbReference type="AlphaFoldDB" id="R7TAS4"/>
<dbReference type="PANTHER" id="PTHR33776">
    <property type="entry name" value="ENDO/EXONUCLEASE/PHOSPHATASE DOMAIN-CONTAINING PROTEIN"/>
    <property type="match status" value="1"/>
</dbReference>
<dbReference type="HOGENOM" id="CLU_089440_0_0_1"/>
<reference evidence="1 3" key="2">
    <citation type="journal article" date="2013" name="Nature">
        <title>Insights into bilaterian evolution from three spiralian genomes.</title>
        <authorList>
            <person name="Simakov O."/>
            <person name="Marletaz F."/>
            <person name="Cho S.J."/>
            <person name="Edsinger-Gonzales E."/>
            <person name="Havlak P."/>
            <person name="Hellsten U."/>
            <person name="Kuo D.H."/>
            <person name="Larsson T."/>
            <person name="Lv J."/>
            <person name="Arendt D."/>
            <person name="Savage R."/>
            <person name="Osoegawa K."/>
            <person name="de Jong P."/>
            <person name="Grimwood J."/>
            <person name="Chapman J.A."/>
            <person name="Shapiro H."/>
            <person name="Aerts A."/>
            <person name="Otillar R.P."/>
            <person name="Terry A.Y."/>
            <person name="Boore J.L."/>
            <person name="Grigoriev I.V."/>
            <person name="Lindberg D.R."/>
            <person name="Seaver E.C."/>
            <person name="Weisblat D.A."/>
            <person name="Putnam N.H."/>
            <person name="Rokhsar D.S."/>
        </authorList>
    </citation>
    <scope>NUCLEOTIDE SEQUENCE</scope>
    <source>
        <strain evidence="1 3">I ESC-2004</strain>
    </source>
</reference>
<dbReference type="EMBL" id="KB311795">
    <property type="protein sequence ID" value="ELT88592.1"/>
    <property type="molecule type" value="Genomic_DNA"/>
</dbReference>
<dbReference type="STRING" id="283909.R7TAS4"/>
<evidence type="ECO:0000313" key="1">
    <source>
        <dbReference type="EMBL" id="ELT88592.1"/>
    </source>
</evidence>
<sequence length="272" mass="30896">MGGGIAIYVHKSVDFCERPDLNVFLDGKFESLCIEIKLNQKSVIVSEMYRVPNVGVRESIEHYSQILSSISATGADAIFGTDQNIDLLKLDERGTIRDFVNECTSYGFFPCTDKATRVTADSAMAIDNIYVRGISNSCRAGILEISLSDHYPIVMSIDLPNSKRSRMERVTIQYRVQSDEGVRRLDDELMRYDWTVLSNGHVSNAYDTFMRVLTMLIDRIMPIKTKTLRADQVIRAPWFTPHQVSSRIPQNMINLNPTLFKSKLKNILISEI</sequence>
<dbReference type="InterPro" id="IPR036691">
    <property type="entry name" value="Endo/exonu/phosph_ase_sf"/>
</dbReference>
<evidence type="ECO:0008006" key="4">
    <source>
        <dbReference type="Google" id="ProtNLM"/>
    </source>
</evidence>
<dbReference type="EMBL" id="AMQN01033393">
    <property type="status" value="NOT_ANNOTATED_CDS"/>
    <property type="molecule type" value="Genomic_DNA"/>
</dbReference>
<accession>R7TAS4</accession>
<dbReference type="Gene3D" id="3.60.10.10">
    <property type="entry name" value="Endonuclease/exonuclease/phosphatase"/>
    <property type="match status" value="1"/>
</dbReference>
<evidence type="ECO:0000313" key="2">
    <source>
        <dbReference type="EnsemblMetazoa" id="CapteP200020"/>
    </source>
</evidence>
<gene>
    <name evidence="1" type="ORF">CAPTEDRAFT_200020</name>
</gene>
<name>R7TAS4_CAPTE</name>
<organism evidence="1">
    <name type="scientific">Capitella teleta</name>
    <name type="common">Polychaete worm</name>
    <dbReference type="NCBI Taxonomy" id="283909"/>
    <lineage>
        <taxon>Eukaryota</taxon>
        <taxon>Metazoa</taxon>
        <taxon>Spiralia</taxon>
        <taxon>Lophotrochozoa</taxon>
        <taxon>Annelida</taxon>
        <taxon>Polychaeta</taxon>
        <taxon>Sedentaria</taxon>
        <taxon>Scolecida</taxon>
        <taxon>Capitellidae</taxon>
        <taxon>Capitella</taxon>
    </lineage>
</organism>
<reference evidence="2" key="3">
    <citation type="submission" date="2015-06" db="UniProtKB">
        <authorList>
            <consortium name="EnsemblMetazoa"/>
        </authorList>
    </citation>
    <scope>IDENTIFICATION</scope>
</reference>
<dbReference type="SUPFAM" id="SSF56219">
    <property type="entry name" value="DNase I-like"/>
    <property type="match status" value="1"/>
</dbReference>
<evidence type="ECO:0000313" key="3">
    <source>
        <dbReference type="Proteomes" id="UP000014760"/>
    </source>
</evidence>
<dbReference type="EMBL" id="AMQN01033394">
    <property type="status" value="NOT_ANNOTATED_CDS"/>
    <property type="molecule type" value="Genomic_DNA"/>
</dbReference>